<accession>A0A251T9S4</accession>
<protein>
    <submittedName>
        <fullName evidence="1">Uncharacterized protein</fullName>
    </submittedName>
</protein>
<keyword evidence="2" id="KW-1185">Reference proteome</keyword>
<gene>
    <name evidence="1" type="ORF">HannXRQ_Chr11g0322171</name>
</gene>
<name>A0A251T9S4_HELAN</name>
<organism evidence="1 2">
    <name type="scientific">Helianthus annuus</name>
    <name type="common">Common sunflower</name>
    <dbReference type="NCBI Taxonomy" id="4232"/>
    <lineage>
        <taxon>Eukaryota</taxon>
        <taxon>Viridiplantae</taxon>
        <taxon>Streptophyta</taxon>
        <taxon>Embryophyta</taxon>
        <taxon>Tracheophyta</taxon>
        <taxon>Spermatophyta</taxon>
        <taxon>Magnoliopsida</taxon>
        <taxon>eudicotyledons</taxon>
        <taxon>Gunneridae</taxon>
        <taxon>Pentapetalae</taxon>
        <taxon>asterids</taxon>
        <taxon>campanulids</taxon>
        <taxon>Asterales</taxon>
        <taxon>Asteraceae</taxon>
        <taxon>Asteroideae</taxon>
        <taxon>Heliantheae alliance</taxon>
        <taxon>Heliantheae</taxon>
        <taxon>Helianthus</taxon>
    </lineage>
</organism>
<dbReference type="Proteomes" id="UP000215914">
    <property type="component" value="Chromosome 11"/>
</dbReference>
<dbReference type="EMBL" id="CM007900">
    <property type="protein sequence ID" value="OTG06701.1"/>
    <property type="molecule type" value="Genomic_DNA"/>
</dbReference>
<dbReference type="InParanoid" id="A0A251T9S4"/>
<evidence type="ECO:0000313" key="1">
    <source>
        <dbReference type="EMBL" id="OTG06701.1"/>
    </source>
</evidence>
<evidence type="ECO:0000313" key="2">
    <source>
        <dbReference type="Proteomes" id="UP000215914"/>
    </source>
</evidence>
<dbReference type="AlphaFoldDB" id="A0A251T9S4"/>
<sequence length="67" mass="7312">MSRTYKSFILGADKRIHSFGILKPGFSTTLHMNSNELVGDGDPSHCGLGSSIFINDNHFLSLMVGEL</sequence>
<reference evidence="2" key="1">
    <citation type="journal article" date="2017" name="Nature">
        <title>The sunflower genome provides insights into oil metabolism, flowering and Asterid evolution.</title>
        <authorList>
            <person name="Badouin H."/>
            <person name="Gouzy J."/>
            <person name="Grassa C.J."/>
            <person name="Murat F."/>
            <person name="Staton S.E."/>
            <person name="Cottret L."/>
            <person name="Lelandais-Briere C."/>
            <person name="Owens G.L."/>
            <person name="Carrere S."/>
            <person name="Mayjonade B."/>
            <person name="Legrand L."/>
            <person name="Gill N."/>
            <person name="Kane N.C."/>
            <person name="Bowers J.E."/>
            <person name="Hubner S."/>
            <person name="Bellec A."/>
            <person name="Berard A."/>
            <person name="Berges H."/>
            <person name="Blanchet N."/>
            <person name="Boniface M.C."/>
            <person name="Brunel D."/>
            <person name="Catrice O."/>
            <person name="Chaidir N."/>
            <person name="Claudel C."/>
            <person name="Donnadieu C."/>
            <person name="Faraut T."/>
            <person name="Fievet G."/>
            <person name="Helmstetter N."/>
            <person name="King M."/>
            <person name="Knapp S.J."/>
            <person name="Lai Z."/>
            <person name="Le Paslier M.C."/>
            <person name="Lippi Y."/>
            <person name="Lorenzon L."/>
            <person name="Mandel J.R."/>
            <person name="Marage G."/>
            <person name="Marchand G."/>
            <person name="Marquand E."/>
            <person name="Bret-Mestries E."/>
            <person name="Morien E."/>
            <person name="Nambeesan S."/>
            <person name="Nguyen T."/>
            <person name="Pegot-Espagnet P."/>
            <person name="Pouilly N."/>
            <person name="Raftis F."/>
            <person name="Sallet E."/>
            <person name="Schiex T."/>
            <person name="Thomas J."/>
            <person name="Vandecasteele C."/>
            <person name="Vares D."/>
            <person name="Vear F."/>
            <person name="Vautrin S."/>
            <person name="Crespi M."/>
            <person name="Mangin B."/>
            <person name="Burke J.M."/>
            <person name="Salse J."/>
            <person name="Munos S."/>
            <person name="Vincourt P."/>
            <person name="Rieseberg L.H."/>
            <person name="Langlade N.B."/>
        </authorList>
    </citation>
    <scope>NUCLEOTIDE SEQUENCE [LARGE SCALE GENOMIC DNA]</scope>
    <source>
        <strain evidence="2">cv. SF193</strain>
    </source>
</reference>
<proteinExistence type="predicted"/>